<dbReference type="AlphaFoldDB" id="A0A315SCW7"/>
<dbReference type="EMBL" id="RBKV01000002">
    <property type="protein sequence ID" value="RKR79766.1"/>
    <property type="molecule type" value="Genomic_DNA"/>
</dbReference>
<dbReference type="Proteomes" id="UP000274762">
    <property type="component" value="Unassembled WGS sequence"/>
</dbReference>
<dbReference type="InterPro" id="IPR013762">
    <property type="entry name" value="Integrase-like_cat_sf"/>
</dbReference>
<evidence type="ECO:0000313" key="4">
    <source>
        <dbReference type="Proteomes" id="UP000274762"/>
    </source>
</evidence>
<feature type="domain" description="Tyr recombinase" evidence="2">
    <location>
        <begin position="389"/>
        <end position="601"/>
    </location>
</feature>
<name>A0A315SCW7_WILMA</name>
<dbReference type="CDD" id="cd00397">
    <property type="entry name" value="DNA_BRE_C"/>
    <property type="match status" value="1"/>
</dbReference>
<accession>A0A315SCW7</accession>
<dbReference type="PANTHER" id="PTHR30349">
    <property type="entry name" value="PHAGE INTEGRASE-RELATED"/>
    <property type="match status" value="1"/>
</dbReference>
<dbReference type="SUPFAM" id="SSF56349">
    <property type="entry name" value="DNA breaking-rejoining enzymes"/>
    <property type="match status" value="1"/>
</dbReference>
<comment type="caution">
    <text evidence="3">The sequence shown here is derived from an EMBL/GenBank/DDBJ whole genome shotgun (WGS) entry which is preliminary data.</text>
</comment>
<evidence type="ECO:0000259" key="2">
    <source>
        <dbReference type="PROSITE" id="PS51898"/>
    </source>
</evidence>
<dbReference type="InterPro" id="IPR050090">
    <property type="entry name" value="Tyrosine_recombinase_XerCD"/>
</dbReference>
<keyword evidence="1" id="KW-0233">DNA recombination</keyword>
<dbReference type="GO" id="GO:0006310">
    <property type="term" value="P:DNA recombination"/>
    <property type="evidence" value="ECO:0007669"/>
    <property type="project" value="UniProtKB-KW"/>
</dbReference>
<protein>
    <submittedName>
        <fullName evidence="3">Phage integrase family protein</fullName>
    </submittedName>
</protein>
<dbReference type="PROSITE" id="PS51898">
    <property type="entry name" value="TYR_RECOMBINASE"/>
    <property type="match status" value="1"/>
</dbReference>
<dbReference type="PANTHER" id="PTHR30349:SF64">
    <property type="entry name" value="PROPHAGE INTEGRASE INTD-RELATED"/>
    <property type="match status" value="1"/>
</dbReference>
<organism evidence="3 4">
    <name type="scientific">Williamsia marianensis</name>
    <dbReference type="NCBI Taxonomy" id="85044"/>
    <lineage>
        <taxon>Bacteria</taxon>
        <taxon>Bacillati</taxon>
        <taxon>Actinomycetota</taxon>
        <taxon>Actinomycetes</taxon>
        <taxon>Mycobacteriales</taxon>
        <taxon>Nocardiaceae</taxon>
        <taxon>Williamsia</taxon>
    </lineage>
</organism>
<accession>A0A495ISK1</accession>
<dbReference type="InterPro" id="IPR002104">
    <property type="entry name" value="Integrase_catalytic"/>
</dbReference>
<gene>
    <name evidence="3" type="ORF">DFJ75_4899</name>
</gene>
<reference evidence="3 4" key="1">
    <citation type="submission" date="2018-10" db="EMBL/GenBank/DDBJ databases">
        <title>Sequencing the genomes of 1000 actinobacteria strains.</title>
        <authorList>
            <person name="Klenk H.-P."/>
        </authorList>
    </citation>
    <scope>NUCLEOTIDE SEQUENCE [LARGE SCALE GENOMIC DNA]</scope>
    <source>
        <strain evidence="3 4">DSM 44343</strain>
    </source>
</reference>
<dbReference type="GO" id="GO:0015074">
    <property type="term" value="P:DNA integration"/>
    <property type="evidence" value="ECO:0007669"/>
    <property type="project" value="InterPro"/>
</dbReference>
<dbReference type="Gene3D" id="1.10.443.10">
    <property type="entry name" value="Intergrase catalytic core"/>
    <property type="match status" value="1"/>
</dbReference>
<dbReference type="GO" id="GO:0003677">
    <property type="term" value="F:DNA binding"/>
    <property type="evidence" value="ECO:0007669"/>
    <property type="project" value="InterPro"/>
</dbReference>
<evidence type="ECO:0000256" key="1">
    <source>
        <dbReference type="ARBA" id="ARBA00023172"/>
    </source>
</evidence>
<sequence>MFTTYLATLPGDTWQERWQLTGLDNGESVITDIPNPRRTSGSHREGMKVLAALRVISPSVLALRQSTIVQYGLLFGPAQKDPLLDELYDALNSTDTQVPQRTKARNELCYALTSQRIGLVDLTPEALMYYARAHIDACGDKASAERPGVHVAWQTLVSIGHFGPDTPSTLALARSRQPRSVEQLVDRYHLTNRAVRTLLVDYLRHRSSDGMDHNTLESLSRVLASIFWKTIERLCPNQQDLRLSPDLYALWREEIGVIRTSAGTRPRTDIFHILMAVRALYLDLQSWAAIEPERWARWTAPCPIPPAATSGYARVRRRQSERIADRTRERQPMLPAMIAHVERERRKTRELLTRGDSAAIGETFEHGGTKFTRVAFDRDHKNTNRTGTARVRVVNVATGVTINLQDAEDRAFWDWALLGVLRLAGVRQEELLELTQLSVRQYTRPGGEVIALLVIAPSKTDRERVIPMSTELFHIIAAIIGRHTSGGRKISALQRFDPYESTIGPALPYLFQNTLGPVARCNSSAWMGASLARICNAVVAEHPQFTGLRFTPHDLRRLFATELVNNGLPIHIGAALLGHTNLQTTRGYVAVFDEDVVQHYQQYLEHRRSQRDSEEYRPATTGEWSEFEQHFDKRKVELGTCGRPYGTPCAHEHACIRCPMLHVSPHMLDRLNELEADLHTRRTIAQAKGWIGEIEGLTLTLSFLAQKRTDLERLNPTTSTPLGIPAVGVPL</sequence>
<dbReference type="Pfam" id="PF00589">
    <property type="entry name" value="Phage_integrase"/>
    <property type="match status" value="1"/>
</dbReference>
<evidence type="ECO:0000313" key="3">
    <source>
        <dbReference type="EMBL" id="RKR79766.1"/>
    </source>
</evidence>
<dbReference type="InterPro" id="IPR011010">
    <property type="entry name" value="DNA_brk_join_enz"/>
</dbReference>
<proteinExistence type="predicted"/>